<keyword evidence="2" id="KW-1185">Reference proteome</keyword>
<protein>
    <recommendedName>
        <fullName evidence="3">F-box domain-containing protein</fullName>
    </recommendedName>
</protein>
<gene>
    <name evidence="1" type="ORF">DFH08DRAFT_879093</name>
</gene>
<reference evidence="1" key="1">
    <citation type="submission" date="2023-03" db="EMBL/GenBank/DDBJ databases">
        <title>Massive genome expansion in bonnet fungi (Mycena s.s.) driven by repeated elements and novel gene families across ecological guilds.</title>
        <authorList>
            <consortium name="Lawrence Berkeley National Laboratory"/>
            <person name="Harder C.B."/>
            <person name="Miyauchi S."/>
            <person name="Viragh M."/>
            <person name="Kuo A."/>
            <person name="Thoen E."/>
            <person name="Andreopoulos B."/>
            <person name="Lu D."/>
            <person name="Skrede I."/>
            <person name="Drula E."/>
            <person name="Henrissat B."/>
            <person name="Morin E."/>
            <person name="Kohler A."/>
            <person name="Barry K."/>
            <person name="LaButti K."/>
            <person name="Morin E."/>
            <person name="Salamov A."/>
            <person name="Lipzen A."/>
            <person name="Mereny Z."/>
            <person name="Hegedus B."/>
            <person name="Baldrian P."/>
            <person name="Stursova M."/>
            <person name="Weitz H."/>
            <person name="Taylor A."/>
            <person name="Grigoriev I.V."/>
            <person name="Nagy L.G."/>
            <person name="Martin F."/>
            <person name="Kauserud H."/>
        </authorList>
    </citation>
    <scope>NUCLEOTIDE SEQUENCE</scope>
    <source>
        <strain evidence="1">CBHHK002</strain>
    </source>
</reference>
<evidence type="ECO:0000313" key="2">
    <source>
        <dbReference type="Proteomes" id="UP001218218"/>
    </source>
</evidence>
<evidence type="ECO:0000313" key="1">
    <source>
        <dbReference type="EMBL" id="KAJ7334680.1"/>
    </source>
</evidence>
<proteinExistence type="predicted"/>
<organism evidence="1 2">
    <name type="scientific">Mycena albidolilacea</name>
    <dbReference type="NCBI Taxonomy" id="1033008"/>
    <lineage>
        <taxon>Eukaryota</taxon>
        <taxon>Fungi</taxon>
        <taxon>Dikarya</taxon>
        <taxon>Basidiomycota</taxon>
        <taxon>Agaricomycotina</taxon>
        <taxon>Agaricomycetes</taxon>
        <taxon>Agaricomycetidae</taxon>
        <taxon>Agaricales</taxon>
        <taxon>Marasmiineae</taxon>
        <taxon>Mycenaceae</taxon>
        <taxon>Mycena</taxon>
    </lineage>
</organism>
<dbReference type="AlphaFoldDB" id="A0AAD6ZQY2"/>
<comment type="caution">
    <text evidence="1">The sequence shown here is derived from an EMBL/GenBank/DDBJ whole genome shotgun (WGS) entry which is preliminary data.</text>
</comment>
<sequence>MASTISVLDFPPEITSLIFLHCVLDEYNPEWHDQRLPTFAVDAAPLLLGRICSQWRNIAASTPELWQAIQVVCPYLLEDVVPHLDHWFRKAGSLPLTFDIRYKSHSDTSSDDLLKVLQRHAGQLQDLTLNITPADDLFRFVGPFPVLKTMFLTCVSLGSYRETIKGFKEAPELRNVRILANFSFRNIDLPWGQLTSIRIDSLTMPDCLLILSLASSLVTCRFEWQNANGPLAVVPPLLHLKSFILRSYGEPSTNVLRHLTTPALVHLEVEELDLDIWSAFLARSRCALDHLTVVGTGWTSAMYRQCLDDLPSLSELEVRQVGPSFFEVVRLLMAQPRFLPNLKSFTEDLSGMDSSWPRHKNGAELAQLVIEMLEARRGANEKTRLETFRLFTTKGFVGSSQLAERLKALVDGGMDARIAGSNSWARAVRT</sequence>
<dbReference type="SUPFAM" id="SSF52047">
    <property type="entry name" value="RNI-like"/>
    <property type="match status" value="1"/>
</dbReference>
<dbReference type="EMBL" id="JARIHO010000032">
    <property type="protein sequence ID" value="KAJ7334680.1"/>
    <property type="molecule type" value="Genomic_DNA"/>
</dbReference>
<evidence type="ECO:0008006" key="3">
    <source>
        <dbReference type="Google" id="ProtNLM"/>
    </source>
</evidence>
<dbReference type="Proteomes" id="UP001218218">
    <property type="component" value="Unassembled WGS sequence"/>
</dbReference>
<name>A0AAD6ZQY2_9AGAR</name>
<accession>A0AAD6ZQY2</accession>